<dbReference type="RefSeq" id="WP_200377507.1">
    <property type="nucleotide sequence ID" value="NZ_NRRU01000001.1"/>
</dbReference>
<keyword evidence="1" id="KW-1133">Transmembrane helix</keyword>
<keyword evidence="3" id="KW-1185">Reference proteome</keyword>
<dbReference type="Proteomes" id="UP001041814">
    <property type="component" value="Unassembled WGS sequence"/>
</dbReference>
<keyword evidence="1" id="KW-0812">Transmembrane</keyword>
<name>A0ABS1DQ53_RUBGE</name>
<evidence type="ECO:0000313" key="2">
    <source>
        <dbReference type="EMBL" id="MBK1711286.1"/>
    </source>
</evidence>
<sequence>MALKPCKECKQEVSTSAKTCPHCGVKNPTVTLKQQLLMVLGLFIAAVITPTLLFGGGGGDQAKTAAPTKSDADCRKDLACYAEKGVVAAGVYCKDDVERLAKHSVKWVDGTFEQKFSHYRWADQAQGIVTFIGDKAEFQNGFGAFARVIYECDLNVATNKVIDVRAREGRLPR</sequence>
<dbReference type="EMBL" id="NRRU01000001">
    <property type="protein sequence ID" value="MBK1711286.1"/>
    <property type="molecule type" value="Genomic_DNA"/>
</dbReference>
<evidence type="ECO:0000256" key="1">
    <source>
        <dbReference type="SAM" id="Phobius"/>
    </source>
</evidence>
<protein>
    <recommendedName>
        <fullName evidence="4">Zinc ribbon domain-containing protein</fullName>
    </recommendedName>
</protein>
<accession>A0ABS1DQ53</accession>
<gene>
    <name evidence="2" type="ORF">CKO43_00655</name>
</gene>
<proteinExistence type="predicted"/>
<reference evidence="2" key="1">
    <citation type="submission" date="2017-08" db="EMBL/GenBank/DDBJ databases">
        <authorList>
            <person name="Imhoff J.F."/>
            <person name="Rahn T."/>
            <person name="Kuenzel S."/>
            <person name="Neulinger S.C."/>
        </authorList>
    </citation>
    <scope>NUCLEOTIDE SEQUENCE</scope>
    <source>
        <strain evidence="2">IM 151</strain>
    </source>
</reference>
<feature type="transmembrane region" description="Helical" evidence="1">
    <location>
        <begin position="36"/>
        <end position="54"/>
    </location>
</feature>
<comment type="caution">
    <text evidence="2">The sequence shown here is derived from an EMBL/GenBank/DDBJ whole genome shotgun (WGS) entry which is preliminary data.</text>
</comment>
<reference evidence="2" key="2">
    <citation type="journal article" date="2020" name="Microorganisms">
        <title>Osmotic Adaptation and Compatible Solute Biosynthesis of Phototrophic Bacteria as Revealed from Genome Analyses.</title>
        <authorList>
            <person name="Imhoff J.F."/>
            <person name="Rahn T."/>
            <person name="Kunzel S."/>
            <person name="Keller A."/>
            <person name="Neulinger S.C."/>
        </authorList>
    </citation>
    <scope>NUCLEOTIDE SEQUENCE</scope>
    <source>
        <strain evidence="2">IM 151</strain>
    </source>
</reference>
<organism evidence="2 3">
    <name type="scientific">Rubrivivax gelatinosus</name>
    <name type="common">Rhodocyclus gelatinosus</name>
    <name type="synonym">Rhodopseudomonas gelatinosa</name>
    <dbReference type="NCBI Taxonomy" id="28068"/>
    <lineage>
        <taxon>Bacteria</taxon>
        <taxon>Pseudomonadati</taxon>
        <taxon>Pseudomonadota</taxon>
        <taxon>Betaproteobacteria</taxon>
        <taxon>Burkholderiales</taxon>
        <taxon>Sphaerotilaceae</taxon>
        <taxon>Rubrivivax</taxon>
    </lineage>
</organism>
<evidence type="ECO:0000313" key="3">
    <source>
        <dbReference type="Proteomes" id="UP001041814"/>
    </source>
</evidence>
<evidence type="ECO:0008006" key="4">
    <source>
        <dbReference type="Google" id="ProtNLM"/>
    </source>
</evidence>
<keyword evidence="1" id="KW-0472">Membrane</keyword>